<dbReference type="InterPro" id="IPR009057">
    <property type="entry name" value="Homeodomain-like_sf"/>
</dbReference>
<feature type="domain" description="Tetracyclin repressor-like C-terminal" evidence="3">
    <location>
        <begin position="77"/>
        <end position="186"/>
    </location>
</feature>
<evidence type="ECO:0000256" key="2">
    <source>
        <dbReference type="ARBA" id="ARBA00023163"/>
    </source>
</evidence>
<organism evidence="4">
    <name type="scientific">Jonesiaceae bacterium BS-20</name>
    <dbReference type="NCBI Taxonomy" id="3120821"/>
    <lineage>
        <taxon>Bacteria</taxon>
        <taxon>Bacillati</taxon>
        <taxon>Actinomycetota</taxon>
        <taxon>Actinomycetes</taxon>
        <taxon>Micrococcales</taxon>
        <taxon>Jonesiaceae</taxon>
    </lineage>
</organism>
<dbReference type="EMBL" id="CP146203">
    <property type="protein sequence ID" value="XBH20499.1"/>
    <property type="molecule type" value="Genomic_DNA"/>
</dbReference>
<evidence type="ECO:0000259" key="3">
    <source>
        <dbReference type="Pfam" id="PF16859"/>
    </source>
</evidence>
<reference evidence="4" key="1">
    <citation type="submission" date="2024-02" db="EMBL/GenBank/DDBJ databases">
        <title>Tomenella chthoni gen. nov. sp. nov., a member of the family Jonesiaceae isolated from bat guano.</title>
        <authorList>
            <person name="Miller S.L."/>
            <person name="King J."/>
            <person name="Sankaranarayanan K."/>
            <person name="Lawson P.A."/>
        </authorList>
    </citation>
    <scope>NUCLEOTIDE SEQUENCE</scope>
    <source>
        <strain evidence="4">BS-20</strain>
    </source>
</reference>
<keyword evidence="1" id="KW-0805">Transcription regulation</keyword>
<dbReference type="Pfam" id="PF16859">
    <property type="entry name" value="TetR_C_11"/>
    <property type="match status" value="1"/>
</dbReference>
<dbReference type="SUPFAM" id="SSF48498">
    <property type="entry name" value="Tetracyclin repressor-like, C-terminal domain"/>
    <property type="match status" value="1"/>
</dbReference>
<dbReference type="InterPro" id="IPR036271">
    <property type="entry name" value="Tet_transcr_reg_TetR-rel_C_sf"/>
</dbReference>
<evidence type="ECO:0000256" key="1">
    <source>
        <dbReference type="ARBA" id="ARBA00023015"/>
    </source>
</evidence>
<dbReference type="InterPro" id="IPR011075">
    <property type="entry name" value="TetR_C"/>
</dbReference>
<accession>A0AAU7DT44</accession>
<sequence length="212" mass="23165">MKPDTATTGRPRLAAIDKRLMRAFEDFVVESPVRSFGVQALVTRAGTTRDAFYRRYASIGHFFVEVALNRYSLNPTQDTGSLAGDLLVIQREQVQMYTDPVAKGLLLLILDASADQPVTANAFASRFLKPRRDATVTVLDRAVSRGEIVAVSDIEYTLDHISGSFLLRASMPGTQPIDEAFAQKTVLSVLKDLGVDDPYADLDAAVSLLGNE</sequence>
<dbReference type="AlphaFoldDB" id="A0AAU7DT44"/>
<gene>
    <name evidence="4" type="ORF">V5R04_09610</name>
</gene>
<keyword evidence="2" id="KW-0804">Transcription</keyword>
<dbReference type="SUPFAM" id="SSF46689">
    <property type="entry name" value="Homeodomain-like"/>
    <property type="match status" value="1"/>
</dbReference>
<evidence type="ECO:0000313" key="4">
    <source>
        <dbReference type="EMBL" id="XBH20499.1"/>
    </source>
</evidence>
<dbReference type="Gene3D" id="1.10.357.10">
    <property type="entry name" value="Tetracycline Repressor, domain 2"/>
    <property type="match status" value="1"/>
</dbReference>
<name>A0AAU7DT44_9MICO</name>
<proteinExistence type="predicted"/>
<protein>
    <submittedName>
        <fullName evidence="4">TetR-like C-terminal domain-containing protein</fullName>
    </submittedName>
</protein>